<organism evidence="1 2">
    <name type="scientific">Ceratodon purpureus</name>
    <name type="common">Fire moss</name>
    <name type="synonym">Dicranum purpureum</name>
    <dbReference type="NCBI Taxonomy" id="3225"/>
    <lineage>
        <taxon>Eukaryota</taxon>
        <taxon>Viridiplantae</taxon>
        <taxon>Streptophyta</taxon>
        <taxon>Embryophyta</taxon>
        <taxon>Bryophyta</taxon>
        <taxon>Bryophytina</taxon>
        <taxon>Bryopsida</taxon>
        <taxon>Dicranidae</taxon>
        <taxon>Pseudoditrichales</taxon>
        <taxon>Ditrichaceae</taxon>
        <taxon>Ceratodon</taxon>
    </lineage>
</organism>
<accession>A0A8T0INF3</accession>
<keyword evidence="2" id="KW-1185">Reference proteome</keyword>
<comment type="caution">
    <text evidence="1">The sequence shown here is derived from an EMBL/GenBank/DDBJ whole genome shotgun (WGS) entry which is preliminary data.</text>
</comment>
<sequence length="86" mass="9923">MYQNKRTIKIHHLYYVAMPGFALRGLGLRLNDCKTEASIQSRSELNTLSSQTGYTERARRTYTQKNFSVRKIKVDLTQLAESISKP</sequence>
<evidence type="ECO:0000313" key="2">
    <source>
        <dbReference type="Proteomes" id="UP000822688"/>
    </source>
</evidence>
<evidence type="ECO:0000313" key="1">
    <source>
        <dbReference type="EMBL" id="KAG0584527.1"/>
    </source>
</evidence>
<proteinExistence type="predicted"/>
<protein>
    <submittedName>
        <fullName evidence="1">Uncharacterized protein</fullName>
    </submittedName>
</protein>
<dbReference type="AlphaFoldDB" id="A0A8T0INF3"/>
<dbReference type="EMBL" id="CM026423">
    <property type="protein sequence ID" value="KAG0584527.1"/>
    <property type="molecule type" value="Genomic_DNA"/>
</dbReference>
<dbReference type="Proteomes" id="UP000822688">
    <property type="component" value="Chromosome 3"/>
</dbReference>
<reference evidence="1" key="1">
    <citation type="submission" date="2020-06" db="EMBL/GenBank/DDBJ databases">
        <title>WGS assembly of Ceratodon purpureus strain R40.</title>
        <authorList>
            <person name="Carey S.B."/>
            <person name="Jenkins J."/>
            <person name="Shu S."/>
            <person name="Lovell J.T."/>
            <person name="Sreedasyam A."/>
            <person name="Maumus F."/>
            <person name="Tiley G.P."/>
            <person name="Fernandez-Pozo N."/>
            <person name="Barry K."/>
            <person name="Chen C."/>
            <person name="Wang M."/>
            <person name="Lipzen A."/>
            <person name="Daum C."/>
            <person name="Saski C.A."/>
            <person name="Payton A.C."/>
            <person name="Mcbreen J.C."/>
            <person name="Conrad R.E."/>
            <person name="Kollar L.M."/>
            <person name="Olsson S."/>
            <person name="Huttunen S."/>
            <person name="Landis J.B."/>
            <person name="Wickett N.J."/>
            <person name="Johnson M.G."/>
            <person name="Rensing S.A."/>
            <person name="Grimwood J."/>
            <person name="Schmutz J."/>
            <person name="Mcdaniel S.F."/>
        </authorList>
    </citation>
    <scope>NUCLEOTIDE SEQUENCE</scope>
    <source>
        <strain evidence="1">R40</strain>
    </source>
</reference>
<name>A0A8T0INF3_CERPU</name>
<gene>
    <name evidence="1" type="ORF">KC19_3G215500</name>
</gene>